<evidence type="ECO:0000256" key="6">
    <source>
        <dbReference type="ARBA" id="ARBA00023136"/>
    </source>
</evidence>
<keyword evidence="5 8" id="KW-1133">Transmembrane helix</keyword>
<proteinExistence type="inferred from homology"/>
<feature type="transmembrane region" description="Helical" evidence="8">
    <location>
        <begin position="160"/>
        <end position="179"/>
    </location>
</feature>
<evidence type="ECO:0000256" key="4">
    <source>
        <dbReference type="ARBA" id="ARBA00022692"/>
    </source>
</evidence>
<feature type="transmembrane region" description="Helical" evidence="8">
    <location>
        <begin position="364"/>
        <end position="384"/>
    </location>
</feature>
<evidence type="ECO:0000313" key="11">
    <source>
        <dbReference type="Proteomes" id="UP001218218"/>
    </source>
</evidence>
<dbReference type="AlphaFoldDB" id="A0AAD7A4E7"/>
<protein>
    <submittedName>
        <fullName evidence="10">General substrate transporter</fullName>
    </submittedName>
</protein>
<evidence type="ECO:0000256" key="3">
    <source>
        <dbReference type="ARBA" id="ARBA00022448"/>
    </source>
</evidence>
<dbReference type="PANTHER" id="PTHR23503:SF8">
    <property type="entry name" value="FACILITATED GLUCOSE TRANSPORTER PROTEIN 1"/>
    <property type="match status" value="1"/>
</dbReference>
<feature type="transmembrane region" description="Helical" evidence="8">
    <location>
        <begin position="12"/>
        <end position="30"/>
    </location>
</feature>
<feature type="domain" description="Major facilitator superfamily (MFS) profile" evidence="9">
    <location>
        <begin position="19"/>
        <end position="481"/>
    </location>
</feature>
<keyword evidence="6 8" id="KW-0472">Membrane</keyword>
<dbReference type="EMBL" id="JARIHO010000016">
    <property type="protein sequence ID" value="KAJ7349292.1"/>
    <property type="molecule type" value="Genomic_DNA"/>
</dbReference>
<keyword evidence="3" id="KW-0813">Transport</keyword>
<keyword evidence="4 8" id="KW-0812">Transmembrane</keyword>
<feature type="transmembrane region" description="Helical" evidence="8">
    <location>
        <begin position="330"/>
        <end position="352"/>
    </location>
</feature>
<evidence type="ECO:0000256" key="2">
    <source>
        <dbReference type="ARBA" id="ARBA00010992"/>
    </source>
</evidence>
<evidence type="ECO:0000256" key="8">
    <source>
        <dbReference type="SAM" id="Phobius"/>
    </source>
</evidence>
<dbReference type="PROSITE" id="PS50850">
    <property type="entry name" value="MFS"/>
    <property type="match status" value="1"/>
</dbReference>
<feature type="transmembrane region" description="Helical" evidence="8">
    <location>
        <begin position="105"/>
        <end position="125"/>
    </location>
</feature>
<keyword evidence="11" id="KW-1185">Reference proteome</keyword>
<dbReference type="Gene3D" id="1.20.1250.20">
    <property type="entry name" value="MFS general substrate transporter like domains"/>
    <property type="match status" value="1"/>
</dbReference>
<feature type="transmembrane region" description="Helical" evidence="8">
    <location>
        <begin position="423"/>
        <end position="445"/>
    </location>
</feature>
<gene>
    <name evidence="10" type="ORF">DFH08DRAFT_141079</name>
</gene>
<feature type="transmembrane region" description="Helical" evidence="8">
    <location>
        <begin position="297"/>
        <end position="318"/>
    </location>
</feature>
<feature type="transmembrane region" description="Helical" evidence="8">
    <location>
        <begin position="72"/>
        <end position="93"/>
    </location>
</feature>
<dbReference type="PRINTS" id="PR00171">
    <property type="entry name" value="SUGRTRNSPORT"/>
</dbReference>
<sequence>MSPSQSRNGEAFTNFGWLVCVWILLIPFQYGYHISVLNQIQAVVTCKDVNGPDSQHYSYGLPTCLPMSDFKFSVVTAVFTVGGLAGSLVANLIMDRWGRRGAARLSSLLVAIGAGLMTVSASVTILGLGRLLVGVGSGIGLCVGPIYLSEIAPSKISGNVGVLTQLGIVLGIMITQAIGLRFATPTQWRSVLFLSAAGSVAQFFLSGLVVESPAWLGGKGQVEPRKAVARKLWGTVPPATRRFPLPSSPATQMSVFTAADASVEDPLLEELEAHRDENVTALTVPQVLAARELRKPLAIVCFAMLSQQLSGINAVLYYSNDILSKSLPEFGPYVSLGITIVNVLMTFPPILLIERMGRRQLLTLSTLGAISSLVLVGLGLNTSIVTLSSVAILTFVTSFAIGLGPVPFVMIPEVSPYHAVSALSSIALSLNWTANFIVGLVFLPLRNLLSDGEATKEGRVFYLFAVALFASMFSLSRVYRG</sequence>
<evidence type="ECO:0000256" key="7">
    <source>
        <dbReference type="ARBA" id="ARBA00049119"/>
    </source>
</evidence>
<accession>A0AAD7A4E7</accession>
<evidence type="ECO:0000256" key="5">
    <source>
        <dbReference type="ARBA" id="ARBA00022989"/>
    </source>
</evidence>
<feature type="transmembrane region" description="Helical" evidence="8">
    <location>
        <begin position="460"/>
        <end position="479"/>
    </location>
</feature>
<dbReference type="GO" id="GO:0015149">
    <property type="term" value="F:hexose transmembrane transporter activity"/>
    <property type="evidence" value="ECO:0007669"/>
    <property type="project" value="TreeGrafter"/>
</dbReference>
<feature type="transmembrane region" description="Helical" evidence="8">
    <location>
        <begin position="131"/>
        <end position="148"/>
    </location>
</feature>
<comment type="similarity">
    <text evidence="2">Belongs to the major facilitator superfamily. Sugar transporter (TC 2.A.1.1) family.</text>
</comment>
<comment type="catalytic activity">
    <reaction evidence="7">
        <text>myo-inositol(out) + H(+)(out) = myo-inositol(in) + H(+)(in)</text>
        <dbReference type="Rhea" id="RHEA:60364"/>
        <dbReference type="ChEBI" id="CHEBI:15378"/>
        <dbReference type="ChEBI" id="CHEBI:17268"/>
    </reaction>
</comment>
<dbReference type="InterPro" id="IPR036259">
    <property type="entry name" value="MFS_trans_sf"/>
</dbReference>
<dbReference type="InterPro" id="IPR020846">
    <property type="entry name" value="MFS_dom"/>
</dbReference>
<evidence type="ECO:0000256" key="1">
    <source>
        <dbReference type="ARBA" id="ARBA00004141"/>
    </source>
</evidence>
<dbReference type="InterPro" id="IPR045263">
    <property type="entry name" value="GLUT"/>
</dbReference>
<organism evidence="10 11">
    <name type="scientific">Mycena albidolilacea</name>
    <dbReference type="NCBI Taxonomy" id="1033008"/>
    <lineage>
        <taxon>Eukaryota</taxon>
        <taxon>Fungi</taxon>
        <taxon>Dikarya</taxon>
        <taxon>Basidiomycota</taxon>
        <taxon>Agaricomycotina</taxon>
        <taxon>Agaricomycetes</taxon>
        <taxon>Agaricomycetidae</taxon>
        <taxon>Agaricales</taxon>
        <taxon>Marasmiineae</taxon>
        <taxon>Mycenaceae</taxon>
        <taxon>Mycena</taxon>
    </lineage>
</organism>
<comment type="caution">
    <text evidence="10">The sequence shown here is derived from an EMBL/GenBank/DDBJ whole genome shotgun (WGS) entry which is preliminary data.</text>
</comment>
<name>A0AAD7A4E7_9AGAR</name>
<reference evidence="10" key="1">
    <citation type="submission" date="2023-03" db="EMBL/GenBank/DDBJ databases">
        <title>Massive genome expansion in bonnet fungi (Mycena s.s.) driven by repeated elements and novel gene families across ecological guilds.</title>
        <authorList>
            <consortium name="Lawrence Berkeley National Laboratory"/>
            <person name="Harder C.B."/>
            <person name="Miyauchi S."/>
            <person name="Viragh M."/>
            <person name="Kuo A."/>
            <person name="Thoen E."/>
            <person name="Andreopoulos B."/>
            <person name="Lu D."/>
            <person name="Skrede I."/>
            <person name="Drula E."/>
            <person name="Henrissat B."/>
            <person name="Morin E."/>
            <person name="Kohler A."/>
            <person name="Barry K."/>
            <person name="LaButti K."/>
            <person name="Morin E."/>
            <person name="Salamov A."/>
            <person name="Lipzen A."/>
            <person name="Mereny Z."/>
            <person name="Hegedus B."/>
            <person name="Baldrian P."/>
            <person name="Stursova M."/>
            <person name="Weitz H."/>
            <person name="Taylor A."/>
            <person name="Grigoriev I.V."/>
            <person name="Nagy L.G."/>
            <person name="Martin F."/>
            <person name="Kauserud H."/>
        </authorList>
    </citation>
    <scope>NUCLEOTIDE SEQUENCE</scope>
    <source>
        <strain evidence="10">CBHHK002</strain>
    </source>
</reference>
<comment type="subcellular location">
    <subcellularLocation>
        <location evidence="1">Membrane</location>
        <topology evidence="1">Multi-pass membrane protein</topology>
    </subcellularLocation>
</comment>
<dbReference type="Proteomes" id="UP001218218">
    <property type="component" value="Unassembled WGS sequence"/>
</dbReference>
<dbReference type="Pfam" id="PF00083">
    <property type="entry name" value="Sugar_tr"/>
    <property type="match status" value="1"/>
</dbReference>
<dbReference type="GO" id="GO:0016020">
    <property type="term" value="C:membrane"/>
    <property type="evidence" value="ECO:0007669"/>
    <property type="project" value="UniProtKB-SubCell"/>
</dbReference>
<dbReference type="PANTHER" id="PTHR23503">
    <property type="entry name" value="SOLUTE CARRIER FAMILY 2"/>
    <property type="match status" value="1"/>
</dbReference>
<feature type="transmembrane region" description="Helical" evidence="8">
    <location>
        <begin position="191"/>
        <end position="210"/>
    </location>
</feature>
<dbReference type="InterPro" id="IPR003663">
    <property type="entry name" value="Sugar/inositol_transpt"/>
</dbReference>
<evidence type="ECO:0000313" key="10">
    <source>
        <dbReference type="EMBL" id="KAJ7349292.1"/>
    </source>
</evidence>
<evidence type="ECO:0000259" key="9">
    <source>
        <dbReference type="PROSITE" id="PS50850"/>
    </source>
</evidence>
<dbReference type="SUPFAM" id="SSF103473">
    <property type="entry name" value="MFS general substrate transporter"/>
    <property type="match status" value="1"/>
</dbReference>
<feature type="transmembrane region" description="Helical" evidence="8">
    <location>
        <begin position="390"/>
        <end position="411"/>
    </location>
</feature>
<dbReference type="InterPro" id="IPR005828">
    <property type="entry name" value="MFS_sugar_transport-like"/>
</dbReference>